<evidence type="ECO:0008006" key="3">
    <source>
        <dbReference type="Google" id="ProtNLM"/>
    </source>
</evidence>
<dbReference type="Proteomes" id="UP000054988">
    <property type="component" value="Unassembled WGS sequence"/>
</dbReference>
<name>A0A0W0EWK8_MONRR</name>
<dbReference type="EMBL" id="LATX01002475">
    <property type="protein sequence ID" value="KTB28460.1"/>
    <property type="molecule type" value="Genomic_DNA"/>
</dbReference>
<accession>A0A0W0EWK8</accession>
<dbReference type="InterPro" id="IPR011009">
    <property type="entry name" value="Kinase-like_dom_sf"/>
</dbReference>
<gene>
    <name evidence="1" type="ORF">WG66_18963</name>
</gene>
<dbReference type="AlphaFoldDB" id="A0A0W0EWK8"/>
<comment type="caution">
    <text evidence="1">The sequence shown here is derived from an EMBL/GenBank/DDBJ whole genome shotgun (WGS) entry which is preliminary data.</text>
</comment>
<dbReference type="SUPFAM" id="SSF56112">
    <property type="entry name" value="Protein kinase-like (PK-like)"/>
    <property type="match status" value="1"/>
</dbReference>
<protein>
    <recommendedName>
        <fullName evidence="3">Protein kinase domain-containing protein</fullName>
    </recommendedName>
</protein>
<evidence type="ECO:0000313" key="1">
    <source>
        <dbReference type="EMBL" id="KTB28460.1"/>
    </source>
</evidence>
<sequence>MVMDFIEGQTLHELYATEGVPDDVRKAVQKALDELAKGNFIFGDLRTPNIMLTKPNGDESVEKCLHSLTLTGLAVKPSLKNWRLSLNTPRQRSAMLSTVNYITFFGKPTPQNIETIEIVMEVVRVETTDLFLDLWEQINTQCPQLSSAFAIFYKASDQHIVADRTTD</sequence>
<organism evidence="1 2">
    <name type="scientific">Moniliophthora roreri</name>
    <name type="common">Frosty pod rot fungus</name>
    <name type="synonym">Monilia roreri</name>
    <dbReference type="NCBI Taxonomy" id="221103"/>
    <lineage>
        <taxon>Eukaryota</taxon>
        <taxon>Fungi</taxon>
        <taxon>Dikarya</taxon>
        <taxon>Basidiomycota</taxon>
        <taxon>Agaricomycotina</taxon>
        <taxon>Agaricomycetes</taxon>
        <taxon>Agaricomycetidae</taxon>
        <taxon>Agaricales</taxon>
        <taxon>Marasmiineae</taxon>
        <taxon>Marasmiaceae</taxon>
        <taxon>Moniliophthora</taxon>
    </lineage>
</organism>
<reference evidence="1 2" key="1">
    <citation type="submission" date="2015-12" db="EMBL/GenBank/DDBJ databases">
        <title>Draft genome sequence of Moniliophthora roreri, the causal agent of frosty pod rot of cacao.</title>
        <authorList>
            <person name="Aime M.C."/>
            <person name="Diaz-Valderrama J.R."/>
            <person name="Kijpornyongpan T."/>
            <person name="Phillips-Mora W."/>
        </authorList>
    </citation>
    <scope>NUCLEOTIDE SEQUENCE [LARGE SCALE GENOMIC DNA]</scope>
    <source>
        <strain evidence="1 2">MCA 2952</strain>
    </source>
</reference>
<proteinExistence type="predicted"/>
<evidence type="ECO:0000313" key="2">
    <source>
        <dbReference type="Proteomes" id="UP000054988"/>
    </source>
</evidence>